<feature type="domain" description="Trs120/TRAPPC9 fourth Ig-like" evidence="6">
    <location>
        <begin position="1177"/>
        <end position="1287"/>
    </location>
</feature>
<name>A0AA35NH33_SACMI</name>
<evidence type="ECO:0000256" key="2">
    <source>
        <dbReference type="ARBA" id="ARBA00023034"/>
    </source>
</evidence>
<sequence length="1287" mass="147673">MNILTHFASYVGPSKIRTLVIPIGHWTREEFNDVVGKLSEFNEIHLSDVTPIDSPIFTPQGFPHGKLFFEFLTIDHDDALELFLYDFEPFRKTFVIIGLVNDCSDPLNNLSLMKEKYPTLISSNLVYTSSSLTKEVEQIINTTENIFASSRDMQKNIETIMCDIAKNFLTALNNYYSSYKHVTLRSPGAIGGNSVLKTTLIRQKSYISSSSTTSMSTASSVSSSSKAGTAASASKRLSSFEMTTNSIKRSASLKLATTLSTSENRAQQKSLGRQLKILGNFQLLAGRYVDALNSFVDAITILYKVRDYLWLGSALDGVSICFLLLSYLGLSYQIPQIVSLICPVEKVNLETGSTGVSPVDTKSKAAVSSTTSVTPRNSISIAAMQSPRNSIMSLSAPALNIDVESINLPLLIKCISDKVLYYYDLSLMHNSEYAPQVVYCEFLLKTLTFMTSCYKSSEFSKDVLDNIVNNQHEPLSNIPNNPIFPRFEIYFYTNKLFELQLKEMQIEAQIKIYSTLAEVYRVLGYKRKQLFVLRLLMVALLATPNKIAWHPDYRLLLDTIIELFDINKKDDKINVNGAAQFTWLNIQKKILQLCIKVSRKIGDFEYLANFSSMLITKYTHLLSQREQEILFREYIQPSIANGSITRYWDPFLLREVVINRILDNDPTLNQIPLETDINSLENPKNKHKSQEINPQEVFNPFKRVQPTSIIPDSSAKFPNLVFLVGDRAEFTCRVQNPFKLDFTINDIQLDKDITEFCEIDQKAIMYSAPYNVKAESMRSITLPLIIKKPTYKKFYEISSLKISVLQLPLQQFDIIKDSRNFNPTEVERESIKVMCDKLRIKILPEQPQLELLCTSKMTRNSWMMLDGTKTDFHVTVRNKSLSCAINHIKIIPINSIEQMLKPDYWKKMLPDDLYIMEKQLDWLSKSCVRIIKTPTIIKPNETITFDLELDNTAVPFNFTGFDLLIEYGMSAADESCVYLKKLSIPYEVTLRRTIEVPSMDIIPLNELFSSQVENVDWIEYVMTQKRANVNLHPRDFILLLLDFRNSWIDGIKLNVQFEDFTSNEYHVEASHTSRVIVPIRKINYKENNFENIPIPRFNPDRQFIQSGLNEEQTIEMRQKFWCREYIISRLKCNWKLTTDQSVRGSVDFNKFIEKFDHKMVHTIYPGRLFFEVQLFLDEPKVKVGKRINLKILAEPTSICRKKQNSIINFLDIIILDRKTSKLLPRSNRRILYNGSLTMPISTVKASEVNLEIIPIEKGQYEFSVCISKSNKDGIIQFDSESVILSVT</sequence>
<evidence type="ECO:0000259" key="3">
    <source>
        <dbReference type="Pfam" id="PF08626"/>
    </source>
</evidence>
<evidence type="ECO:0000313" key="8">
    <source>
        <dbReference type="Proteomes" id="UP001161438"/>
    </source>
</evidence>
<dbReference type="InterPro" id="IPR058568">
    <property type="entry name" value="Ig_TRAPPC9_Trs120_4th"/>
</dbReference>
<dbReference type="Pfam" id="PF08626">
    <property type="entry name" value="TRAPPC9-Trs120"/>
    <property type="match status" value="1"/>
</dbReference>
<keyword evidence="8" id="KW-1185">Reference proteome</keyword>
<dbReference type="Proteomes" id="UP001161438">
    <property type="component" value="Chromosome 4"/>
</dbReference>
<feature type="domain" description="Trs120/TRAPPC9 N-terminal" evidence="3">
    <location>
        <begin position="8"/>
        <end position="337"/>
    </location>
</feature>
<evidence type="ECO:0000259" key="4">
    <source>
        <dbReference type="Pfam" id="PF26251"/>
    </source>
</evidence>
<dbReference type="GO" id="GO:0005802">
    <property type="term" value="C:trans-Golgi network"/>
    <property type="evidence" value="ECO:0007669"/>
    <property type="project" value="TreeGrafter"/>
</dbReference>
<dbReference type="Pfam" id="PF26280">
    <property type="entry name" value="Ig_TRAPPC9-Trs120_2nd"/>
    <property type="match status" value="1"/>
</dbReference>
<dbReference type="InterPro" id="IPR058567">
    <property type="entry name" value="Ig_TRAPPC9_Trs120_3rd"/>
</dbReference>
<evidence type="ECO:0000259" key="6">
    <source>
        <dbReference type="Pfam" id="PF26283"/>
    </source>
</evidence>
<reference evidence="7" key="1">
    <citation type="submission" date="2022-10" db="EMBL/GenBank/DDBJ databases">
        <authorList>
            <person name="Byrne P K."/>
        </authorList>
    </citation>
    <scope>NUCLEOTIDE SEQUENCE</scope>
    <source>
        <strain evidence="7">IFO1815</strain>
    </source>
</reference>
<keyword evidence="2" id="KW-0333">Golgi apparatus</keyword>
<dbReference type="InterPro" id="IPR013935">
    <property type="entry name" value="Trs120_TRAPPC9"/>
</dbReference>
<dbReference type="Pfam" id="PF26282">
    <property type="entry name" value="Ig_TRAPPC9-Trs120_3rd"/>
    <property type="match status" value="1"/>
</dbReference>
<evidence type="ECO:0008006" key="9">
    <source>
        <dbReference type="Google" id="ProtNLM"/>
    </source>
</evidence>
<evidence type="ECO:0000259" key="5">
    <source>
        <dbReference type="Pfam" id="PF26282"/>
    </source>
</evidence>
<feature type="domain" description="Trs120/TRAPPC9 third Ig-like" evidence="5">
    <location>
        <begin position="994"/>
        <end position="1164"/>
    </location>
</feature>
<organism evidence="7 8">
    <name type="scientific">Saccharomyces mikatae IFO 1815</name>
    <dbReference type="NCBI Taxonomy" id="226126"/>
    <lineage>
        <taxon>Eukaryota</taxon>
        <taxon>Fungi</taxon>
        <taxon>Dikarya</taxon>
        <taxon>Ascomycota</taxon>
        <taxon>Saccharomycotina</taxon>
        <taxon>Saccharomycetes</taxon>
        <taxon>Saccharomycetales</taxon>
        <taxon>Saccharomycetaceae</taxon>
        <taxon>Saccharomyces</taxon>
    </lineage>
</organism>
<dbReference type="Pfam" id="PF26251">
    <property type="entry name" value="TPR_TRAPPC9-Trs120"/>
    <property type="match status" value="1"/>
</dbReference>
<dbReference type="PANTHER" id="PTHR21512">
    <property type="entry name" value="TRAFFICKING PROTEIN PARTICLE COMPLEX SUBUNIT 9"/>
    <property type="match status" value="1"/>
</dbReference>
<dbReference type="RefSeq" id="XP_056081381.1">
    <property type="nucleotide sequence ID" value="XM_056221607.1"/>
</dbReference>
<dbReference type="GeneID" id="80917477"/>
<proteinExistence type="predicted"/>
<dbReference type="EMBL" id="OX365760">
    <property type="protein sequence ID" value="CAI4038266.1"/>
    <property type="molecule type" value="Genomic_DNA"/>
</dbReference>
<gene>
    <name evidence="7" type="primary">SMKI04G6080</name>
    <name evidence="7" type="ORF">SMKI_04G6080</name>
</gene>
<dbReference type="Pfam" id="PF26283">
    <property type="entry name" value="Ig_TRAPPC9-Trs120_4th"/>
    <property type="match status" value="1"/>
</dbReference>
<dbReference type="InterPro" id="IPR058564">
    <property type="entry name" value="TPR_TRAPPC9_Trs120"/>
</dbReference>
<feature type="domain" description="Trs120/TRAPPC9 TPR region" evidence="4">
    <location>
        <begin position="408"/>
        <end position="643"/>
    </location>
</feature>
<accession>A0AA35NH33</accession>
<protein>
    <recommendedName>
        <fullName evidence="9">Trs120p</fullName>
    </recommendedName>
</protein>
<evidence type="ECO:0000256" key="1">
    <source>
        <dbReference type="ARBA" id="ARBA00004555"/>
    </source>
</evidence>
<dbReference type="PANTHER" id="PTHR21512:SF5">
    <property type="entry name" value="TRAFFICKING PROTEIN PARTICLE COMPLEX SUBUNIT 9"/>
    <property type="match status" value="1"/>
</dbReference>
<dbReference type="InterPro" id="IPR058563">
    <property type="entry name" value="Trs120_TRAPPC9_N"/>
</dbReference>
<comment type="subcellular location">
    <subcellularLocation>
        <location evidence="1">Golgi apparatus</location>
    </subcellularLocation>
</comment>
<evidence type="ECO:0000313" key="7">
    <source>
        <dbReference type="EMBL" id="CAI4038266.1"/>
    </source>
</evidence>